<evidence type="ECO:0000313" key="2">
    <source>
        <dbReference type="EMBL" id="PCI79755.1"/>
    </source>
</evidence>
<feature type="transmembrane region" description="Helical" evidence="1">
    <location>
        <begin position="43"/>
        <end position="69"/>
    </location>
</feature>
<proteinExistence type="predicted"/>
<evidence type="ECO:0000313" key="3">
    <source>
        <dbReference type="Proteomes" id="UP000218767"/>
    </source>
</evidence>
<keyword evidence="1" id="KW-0812">Transmembrane</keyword>
<sequence length="166" mass="18281">MLQGYIETLLGIAQLAIALAGFSGVVIVFGSRREGAWHPGDNLRLAFLIESSLTAAGFALLALLLSYSFPGSLSTAWISVSLLWSAYMMWSLYSSHVRIGLNSEKHDDIDRLSNGLVTLIFTVLILVQFANLLLWKEFWPVLAALCFNLAGATMQFARLIKSAFHE</sequence>
<keyword evidence="1" id="KW-0472">Membrane</keyword>
<dbReference type="EMBL" id="NVUL01000014">
    <property type="protein sequence ID" value="PCI79755.1"/>
    <property type="molecule type" value="Genomic_DNA"/>
</dbReference>
<comment type="caution">
    <text evidence="2">The sequence shown here is derived from an EMBL/GenBank/DDBJ whole genome shotgun (WGS) entry which is preliminary data.</text>
</comment>
<evidence type="ECO:0000256" key="1">
    <source>
        <dbReference type="SAM" id="Phobius"/>
    </source>
</evidence>
<name>A0A2A4XCH9_9GAMM</name>
<feature type="transmembrane region" description="Helical" evidence="1">
    <location>
        <begin position="114"/>
        <end position="135"/>
    </location>
</feature>
<feature type="transmembrane region" description="Helical" evidence="1">
    <location>
        <begin position="12"/>
        <end position="31"/>
    </location>
</feature>
<protein>
    <submittedName>
        <fullName evidence="2">Uncharacterized protein</fullName>
    </submittedName>
</protein>
<reference evidence="3" key="1">
    <citation type="submission" date="2017-08" db="EMBL/GenBank/DDBJ databases">
        <title>A dynamic microbial community with high functional redundancy inhabits the cold, oxic subseafloor aquifer.</title>
        <authorList>
            <person name="Tully B.J."/>
            <person name="Wheat C.G."/>
            <person name="Glazer B.T."/>
            <person name="Huber J.A."/>
        </authorList>
    </citation>
    <scope>NUCLEOTIDE SEQUENCE [LARGE SCALE GENOMIC DNA]</scope>
</reference>
<gene>
    <name evidence="2" type="ORF">COB20_03995</name>
</gene>
<feature type="transmembrane region" description="Helical" evidence="1">
    <location>
        <begin position="75"/>
        <end position="93"/>
    </location>
</feature>
<accession>A0A2A4XCH9</accession>
<organism evidence="2 3">
    <name type="scientific">SAR86 cluster bacterium</name>
    <dbReference type="NCBI Taxonomy" id="2030880"/>
    <lineage>
        <taxon>Bacteria</taxon>
        <taxon>Pseudomonadati</taxon>
        <taxon>Pseudomonadota</taxon>
        <taxon>Gammaproteobacteria</taxon>
        <taxon>SAR86 cluster</taxon>
    </lineage>
</organism>
<feature type="transmembrane region" description="Helical" evidence="1">
    <location>
        <begin position="141"/>
        <end position="160"/>
    </location>
</feature>
<dbReference type="Proteomes" id="UP000218767">
    <property type="component" value="Unassembled WGS sequence"/>
</dbReference>
<dbReference type="AlphaFoldDB" id="A0A2A4XCH9"/>
<keyword evidence="1" id="KW-1133">Transmembrane helix</keyword>